<evidence type="ECO:0000313" key="2">
    <source>
        <dbReference type="Proteomes" id="UP000199577"/>
    </source>
</evidence>
<dbReference type="PROSITE" id="PS51257">
    <property type="entry name" value="PROKAR_LIPOPROTEIN"/>
    <property type="match status" value="1"/>
</dbReference>
<keyword evidence="2" id="KW-1185">Reference proteome</keyword>
<name>A0A1I1KAS4_9SPHI</name>
<dbReference type="AlphaFoldDB" id="A0A1I1KAS4"/>
<dbReference type="Proteomes" id="UP000199577">
    <property type="component" value="Unassembled WGS sequence"/>
</dbReference>
<protein>
    <submittedName>
        <fullName evidence="1">Uncharacterized protein</fullName>
    </submittedName>
</protein>
<accession>A0A1I1KAS4</accession>
<dbReference type="RefSeq" id="WP_090974354.1">
    <property type="nucleotide sequence ID" value="NZ_FOLL01000015.1"/>
</dbReference>
<dbReference type="OrthoDB" id="701654at2"/>
<dbReference type="EMBL" id="FOLL01000015">
    <property type="protein sequence ID" value="SFC57651.1"/>
    <property type="molecule type" value="Genomic_DNA"/>
</dbReference>
<dbReference type="Gene3D" id="2.180.10.10">
    <property type="entry name" value="RHS repeat-associated core"/>
    <property type="match status" value="1"/>
</dbReference>
<reference evidence="2" key="1">
    <citation type="submission" date="2016-10" db="EMBL/GenBank/DDBJ databases">
        <authorList>
            <person name="Varghese N."/>
            <person name="Submissions S."/>
        </authorList>
    </citation>
    <scope>NUCLEOTIDE SEQUENCE [LARGE SCALE GENOMIC DNA]</scope>
    <source>
        <strain evidence="2">DSM 22900</strain>
    </source>
</reference>
<organism evidence="1 2">
    <name type="scientific">Parapedobacter composti</name>
    <dbReference type="NCBI Taxonomy" id="623281"/>
    <lineage>
        <taxon>Bacteria</taxon>
        <taxon>Pseudomonadati</taxon>
        <taxon>Bacteroidota</taxon>
        <taxon>Sphingobacteriia</taxon>
        <taxon>Sphingobacteriales</taxon>
        <taxon>Sphingobacteriaceae</taxon>
        <taxon>Parapedobacter</taxon>
    </lineage>
</organism>
<proteinExistence type="predicted"/>
<sequence length="255" mass="28496">MKNQLLLVCVGLALTASCKKDNTDSSAGSTRYLQRFITTEGGSSITYTLTYDNKNRLVAYNSDDDEYQSKVTYDGHGNAVKFELESEGTKQIFEISYNSSGVPISAISSLFNPETPEDPFETEIAYEVTNGKINQMLFTDETGHESVYELRYTENNLTAVTYTSGGEEFTITWKHGTKKSPFSAAQFKYLVIPDLFSVFSNENEITETIMEIPGLGAAVTQKEEYQYDAEGYPTSSVMKDEDGNVLQTSIYHYKP</sequence>
<evidence type="ECO:0000313" key="1">
    <source>
        <dbReference type="EMBL" id="SFC57651.1"/>
    </source>
</evidence>
<gene>
    <name evidence="1" type="ORF">SAMN05421747_11538</name>
</gene>